<evidence type="ECO:0000256" key="2">
    <source>
        <dbReference type="ARBA" id="ARBA00005170"/>
    </source>
</evidence>
<dbReference type="Pfam" id="PF03306">
    <property type="entry name" value="AAL_decarboxy"/>
    <property type="match status" value="1"/>
</dbReference>
<evidence type="ECO:0000313" key="11">
    <source>
        <dbReference type="Proteomes" id="UP000717696"/>
    </source>
</evidence>
<keyword evidence="8" id="KW-0456">Lyase</keyword>
<dbReference type="InterPro" id="IPR005128">
    <property type="entry name" value="Acetolactate_a_deCO2ase"/>
</dbReference>
<comment type="catalytic activity">
    <reaction evidence="1">
        <text>(2S)-2-acetolactate + H(+) = (R)-acetoin + CO2</text>
        <dbReference type="Rhea" id="RHEA:21580"/>
        <dbReference type="ChEBI" id="CHEBI:15378"/>
        <dbReference type="ChEBI" id="CHEBI:15686"/>
        <dbReference type="ChEBI" id="CHEBI:16526"/>
        <dbReference type="ChEBI" id="CHEBI:58476"/>
        <dbReference type="EC" id="4.1.1.5"/>
    </reaction>
</comment>
<dbReference type="AlphaFoldDB" id="A0A9P9ENF5"/>
<feature type="chain" id="PRO_5040224286" description="Alpha-acetolactate decarboxylase" evidence="9">
    <location>
        <begin position="22"/>
        <end position="218"/>
    </location>
</feature>
<dbReference type="Gene3D" id="3.30.1330.80">
    <property type="entry name" value="Hypothetical protein, similar to alpha- acetolactate decarboxylase, domain 2"/>
    <property type="match status" value="2"/>
</dbReference>
<keyword evidence="9" id="KW-0732">Signal</keyword>
<accession>A0A9P9ENF5</accession>
<evidence type="ECO:0000256" key="5">
    <source>
        <dbReference type="ARBA" id="ARBA00020164"/>
    </source>
</evidence>
<dbReference type="EC" id="4.1.1.5" evidence="4"/>
<proteinExistence type="inferred from homology"/>
<reference evidence="10" key="1">
    <citation type="journal article" date="2021" name="Nat. Commun.">
        <title>Genetic determinants of endophytism in the Arabidopsis root mycobiome.</title>
        <authorList>
            <person name="Mesny F."/>
            <person name="Miyauchi S."/>
            <person name="Thiergart T."/>
            <person name="Pickel B."/>
            <person name="Atanasova L."/>
            <person name="Karlsson M."/>
            <person name="Huettel B."/>
            <person name="Barry K.W."/>
            <person name="Haridas S."/>
            <person name="Chen C."/>
            <person name="Bauer D."/>
            <person name="Andreopoulos W."/>
            <person name="Pangilinan J."/>
            <person name="LaButti K."/>
            <person name="Riley R."/>
            <person name="Lipzen A."/>
            <person name="Clum A."/>
            <person name="Drula E."/>
            <person name="Henrissat B."/>
            <person name="Kohler A."/>
            <person name="Grigoriev I.V."/>
            <person name="Martin F.M."/>
            <person name="Hacquard S."/>
        </authorList>
    </citation>
    <scope>NUCLEOTIDE SEQUENCE</scope>
    <source>
        <strain evidence="10">MPI-CAGE-AT-0021</strain>
    </source>
</reference>
<dbReference type="GO" id="GO:0045151">
    <property type="term" value="P:acetoin biosynthetic process"/>
    <property type="evidence" value="ECO:0007669"/>
    <property type="project" value="UniProtKB-KW"/>
</dbReference>
<evidence type="ECO:0000313" key="10">
    <source>
        <dbReference type="EMBL" id="KAH7140294.1"/>
    </source>
</evidence>
<dbReference type="Proteomes" id="UP000717696">
    <property type="component" value="Unassembled WGS sequence"/>
</dbReference>
<evidence type="ECO:0000256" key="6">
    <source>
        <dbReference type="ARBA" id="ARBA00022793"/>
    </source>
</evidence>
<keyword evidence="6" id="KW-0210">Decarboxylase</keyword>
<protein>
    <recommendedName>
        <fullName evidence="5">Alpha-acetolactate decarboxylase</fullName>
        <ecNumber evidence="4">4.1.1.5</ecNumber>
    </recommendedName>
</protein>
<dbReference type="EMBL" id="JAGMUU010000013">
    <property type="protein sequence ID" value="KAH7140294.1"/>
    <property type="molecule type" value="Genomic_DNA"/>
</dbReference>
<keyword evidence="11" id="KW-1185">Reference proteome</keyword>
<dbReference type="PANTHER" id="PTHR35524:SF1">
    <property type="entry name" value="ALPHA-ACETOLACTATE DECARBOXYLASE"/>
    <property type="match status" value="1"/>
</dbReference>
<gene>
    <name evidence="10" type="ORF">B0J13DRAFT_637779</name>
</gene>
<dbReference type="SUPFAM" id="SSF117856">
    <property type="entry name" value="AF0104/ALDC/Ptd012-like"/>
    <property type="match status" value="1"/>
</dbReference>
<organism evidence="10 11">
    <name type="scientific">Dactylonectria estremocensis</name>
    <dbReference type="NCBI Taxonomy" id="1079267"/>
    <lineage>
        <taxon>Eukaryota</taxon>
        <taxon>Fungi</taxon>
        <taxon>Dikarya</taxon>
        <taxon>Ascomycota</taxon>
        <taxon>Pezizomycotina</taxon>
        <taxon>Sordariomycetes</taxon>
        <taxon>Hypocreomycetidae</taxon>
        <taxon>Hypocreales</taxon>
        <taxon>Nectriaceae</taxon>
        <taxon>Dactylonectria</taxon>
    </lineage>
</organism>
<evidence type="ECO:0000256" key="3">
    <source>
        <dbReference type="ARBA" id="ARBA00007106"/>
    </source>
</evidence>
<evidence type="ECO:0000256" key="1">
    <source>
        <dbReference type="ARBA" id="ARBA00001784"/>
    </source>
</evidence>
<evidence type="ECO:0000256" key="9">
    <source>
        <dbReference type="SAM" id="SignalP"/>
    </source>
</evidence>
<name>A0A9P9ENF5_9HYPO</name>
<dbReference type="GO" id="GO:0047605">
    <property type="term" value="F:acetolactate decarboxylase activity"/>
    <property type="evidence" value="ECO:0007669"/>
    <property type="project" value="UniProtKB-EC"/>
</dbReference>
<evidence type="ECO:0000256" key="7">
    <source>
        <dbReference type="ARBA" id="ARBA00023061"/>
    </source>
</evidence>
<comment type="similarity">
    <text evidence="3">Belongs to the alpha-acetolactate decarboxylase family.</text>
</comment>
<dbReference type="OrthoDB" id="509395at2759"/>
<comment type="caution">
    <text evidence="10">The sequence shown here is derived from an EMBL/GenBank/DDBJ whole genome shotgun (WGS) entry which is preliminary data.</text>
</comment>
<sequence>MRGPVTTTKLGLALALRASFTAISTLLSHGDHGLGTFRHMDGSIIAINATTSPDTIAPFAMVTHFRPTGLLKSVTLSEQDLSRLLGELTPGSRNLYVTFRVDGLFKSVTVRTADGHRISGERLTELGKRQVSHVLKAVHGTLIGFRSPAFIQGVSVAGDHLHFISSDRTLGGHVLALEIEEEVEVEIAPIWKVHLELPRDNIDSMKLHWSLTGTLLLL</sequence>
<keyword evidence="7" id="KW-0005">Acetoin biosynthesis</keyword>
<feature type="signal peptide" evidence="9">
    <location>
        <begin position="1"/>
        <end position="21"/>
    </location>
</feature>
<evidence type="ECO:0000256" key="8">
    <source>
        <dbReference type="ARBA" id="ARBA00023239"/>
    </source>
</evidence>
<evidence type="ECO:0000256" key="4">
    <source>
        <dbReference type="ARBA" id="ARBA00013204"/>
    </source>
</evidence>
<comment type="pathway">
    <text evidence="2">Polyol metabolism; (R,R)-butane-2,3-diol biosynthesis; (R,R)-butane-2,3-diol from pyruvate: step 2/3.</text>
</comment>
<dbReference type="PANTHER" id="PTHR35524">
    <property type="entry name" value="ALPHA-ACETOLACTATE DECARBOXYLASE"/>
    <property type="match status" value="1"/>
</dbReference>